<feature type="region of interest" description="Disordered" evidence="1">
    <location>
        <begin position="181"/>
        <end position="215"/>
    </location>
</feature>
<evidence type="ECO:0000313" key="4">
    <source>
        <dbReference type="Proteomes" id="UP000515570"/>
    </source>
</evidence>
<reference evidence="3 4" key="1">
    <citation type="submission" date="2020-07" db="EMBL/GenBank/DDBJ databases">
        <title>non toxigenic Corynebacterium sp. nov from a clinical source.</title>
        <authorList>
            <person name="Bernier A.-M."/>
            <person name="Bernard K."/>
        </authorList>
    </citation>
    <scope>NUCLEOTIDE SEQUENCE [LARGE SCALE GENOMIC DNA]</scope>
    <source>
        <strain evidence="4">NML 93-0612</strain>
    </source>
</reference>
<evidence type="ECO:0000256" key="2">
    <source>
        <dbReference type="SAM" id="Phobius"/>
    </source>
</evidence>
<feature type="transmembrane region" description="Helical" evidence="2">
    <location>
        <begin position="27"/>
        <end position="45"/>
    </location>
</feature>
<organism evidence="3 4">
    <name type="scientific">Corynebacterium hindlerae</name>
    <dbReference type="NCBI Taxonomy" id="699041"/>
    <lineage>
        <taxon>Bacteria</taxon>
        <taxon>Bacillati</taxon>
        <taxon>Actinomycetota</taxon>
        <taxon>Actinomycetes</taxon>
        <taxon>Mycobacteriales</taxon>
        <taxon>Corynebacteriaceae</taxon>
        <taxon>Corynebacterium</taxon>
    </lineage>
</organism>
<feature type="transmembrane region" description="Helical" evidence="2">
    <location>
        <begin position="101"/>
        <end position="119"/>
    </location>
</feature>
<keyword evidence="2" id="KW-0472">Membrane</keyword>
<gene>
    <name evidence="3" type="ORF">HW450_01650</name>
</gene>
<feature type="compositionally biased region" description="Basic and acidic residues" evidence="1">
    <location>
        <begin position="182"/>
        <end position="201"/>
    </location>
</feature>
<proteinExistence type="predicted"/>
<sequence>MSETSQHTAHELAQRERHAARRIDMSGYRAPLIGGALAIVASWLLPYTGNMTALDIAFLTERSFDYGISTPERIFVWLCVLGPVALTLIAYFRKSTMLAQLAWALSGIAMFFSIFAIWMRQTRDQGSGAGVGLILAAIAVLFVVYGLYNVVTMRTEEQEEIAELRRKEVYLDPVAQQQAEAFEGKNAHSADERGPIDDRRARNAQRRAQQRQQDS</sequence>
<evidence type="ECO:0000256" key="1">
    <source>
        <dbReference type="SAM" id="MobiDB-lite"/>
    </source>
</evidence>
<keyword evidence="2" id="KW-1133">Transmembrane helix</keyword>
<dbReference type="EMBL" id="CP059833">
    <property type="protein sequence ID" value="QMV85482.1"/>
    <property type="molecule type" value="Genomic_DNA"/>
</dbReference>
<name>A0A7G5FFU1_9CORY</name>
<keyword evidence="2" id="KW-0812">Transmembrane</keyword>
<keyword evidence="4" id="KW-1185">Reference proteome</keyword>
<dbReference type="AlphaFoldDB" id="A0A7G5FFU1"/>
<feature type="transmembrane region" description="Helical" evidence="2">
    <location>
        <begin position="131"/>
        <end position="151"/>
    </location>
</feature>
<dbReference type="Proteomes" id="UP000515570">
    <property type="component" value="Chromosome"/>
</dbReference>
<accession>A0A7G5FFU1</accession>
<protein>
    <submittedName>
        <fullName evidence="3">Uncharacterized protein</fullName>
    </submittedName>
</protein>
<evidence type="ECO:0000313" key="3">
    <source>
        <dbReference type="EMBL" id="QMV85482.1"/>
    </source>
</evidence>
<dbReference type="RefSeq" id="WP_182386303.1">
    <property type="nucleotide sequence ID" value="NZ_CP059833.1"/>
</dbReference>
<feature type="transmembrane region" description="Helical" evidence="2">
    <location>
        <begin position="74"/>
        <end position="92"/>
    </location>
</feature>